<name>A0A444YIF2_ARAHY</name>
<evidence type="ECO:0000256" key="1">
    <source>
        <dbReference type="SAM" id="Coils"/>
    </source>
</evidence>
<feature type="region of interest" description="Disordered" evidence="2">
    <location>
        <begin position="59"/>
        <end position="80"/>
    </location>
</feature>
<dbReference type="EMBL" id="SDMP01000016">
    <property type="protein sequence ID" value="RYR01716.1"/>
    <property type="molecule type" value="Genomic_DNA"/>
</dbReference>
<keyword evidence="1" id="KW-0175">Coiled coil</keyword>
<evidence type="ECO:0000313" key="4">
    <source>
        <dbReference type="Proteomes" id="UP000289738"/>
    </source>
</evidence>
<protein>
    <submittedName>
        <fullName evidence="3">Uncharacterized protein</fullName>
    </submittedName>
</protein>
<organism evidence="3 4">
    <name type="scientific">Arachis hypogaea</name>
    <name type="common">Peanut</name>
    <dbReference type="NCBI Taxonomy" id="3818"/>
    <lineage>
        <taxon>Eukaryota</taxon>
        <taxon>Viridiplantae</taxon>
        <taxon>Streptophyta</taxon>
        <taxon>Embryophyta</taxon>
        <taxon>Tracheophyta</taxon>
        <taxon>Spermatophyta</taxon>
        <taxon>Magnoliopsida</taxon>
        <taxon>eudicotyledons</taxon>
        <taxon>Gunneridae</taxon>
        <taxon>Pentapetalae</taxon>
        <taxon>rosids</taxon>
        <taxon>fabids</taxon>
        <taxon>Fabales</taxon>
        <taxon>Fabaceae</taxon>
        <taxon>Papilionoideae</taxon>
        <taxon>50 kb inversion clade</taxon>
        <taxon>dalbergioids sensu lato</taxon>
        <taxon>Dalbergieae</taxon>
        <taxon>Pterocarpus clade</taxon>
        <taxon>Arachis</taxon>
    </lineage>
</organism>
<evidence type="ECO:0000313" key="3">
    <source>
        <dbReference type="EMBL" id="RYR01716.1"/>
    </source>
</evidence>
<gene>
    <name evidence="3" type="ORF">Ahy_B06g080583</name>
</gene>
<dbReference type="InterPro" id="IPR004252">
    <property type="entry name" value="Probable_transposase_24"/>
</dbReference>
<dbReference type="AlphaFoldDB" id="A0A444YIF2"/>
<dbReference type="Pfam" id="PF03004">
    <property type="entry name" value="Transposase_24"/>
    <property type="match status" value="1"/>
</dbReference>
<feature type="coiled-coil region" evidence="1">
    <location>
        <begin position="350"/>
        <end position="377"/>
    </location>
</feature>
<reference evidence="3 4" key="1">
    <citation type="submission" date="2019-01" db="EMBL/GenBank/DDBJ databases">
        <title>Sequencing of cultivated peanut Arachis hypogaea provides insights into genome evolution and oil improvement.</title>
        <authorList>
            <person name="Chen X."/>
        </authorList>
    </citation>
    <scope>NUCLEOTIDE SEQUENCE [LARGE SCALE GENOMIC DNA]</scope>
    <source>
        <strain evidence="4">cv. Fuhuasheng</strain>
        <tissue evidence="3">Leaves</tissue>
    </source>
</reference>
<keyword evidence="4" id="KW-1185">Reference proteome</keyword>
<proteinExistence type="predicted"/>
<comment type="caution">
    <text evidence="3">The sequence shown here is derived from an EMBL/GenBank/DDBJ whole genome shotgun (WGS) entry which is preliminary data.</text>
</comment>
<dbReference type="Proteomes" id="UP000289738">
    <property type="component" value="Chromosome B06"/>
</dbReference>
<dbReference type="PANTHER" id="PTHR33144">
    <property type="entry name" value="OS10G0409366 PROTEIN-RELATED"/>
    <property type="match status" value="1"/>
</dbReference>
<dbReference type="PANTHER" id="PTHR33144:SF45">
    <property type="entry name" value="TRANSPOSASE TNP1_EN_SPM-LIKE DOMAIN-CONTAINING PROTEIN"/>
    <property type="match status" value="1"/>
</dbReference>
<evidence type="ECO:0000256" key="2">
    <source>
        <dbReference type="SAM" id="MobiDB-lite"/>
    </source>
</evidence>
<sequence length="415" mass="47322">MNLRWLGKAGLQKKAKSGPACQQYQKAPAPALALAPASALHQDDSEIPPASCGSVHTTVRPFLSPHSEPRPASQTSTYSIQNSEPRHVHLEANAHEVDSIDQEIDDLFVASRAQSRKGRKTTEYWTVKIIDSDDTIKLAKLSVREAMERPNDRRIMLRFNNKKQAVGDEAGLLSGVLDTRLRLYDDCYEPTLSIEENIENRSSGIDRDHWRWYLDYDYRAKPETKEKCRKNAINRSKQLYTHIGGSKSLAQRREEESEQEGRIVGRGELWIKVHKRRDGSYINDEAREIGERLLEIEQQDEFSRVLSQNDSIAQVFAREKPGRVRGVDNGPTPSQLFGTNLQPSVNRVQVEETQRKLNELQTELKAEKLKRKAIEDEAAADKKRIKVMESALIYFFQRQNEELPPEIAAGMCSME</sequence>
<accession>A0A444YIF2</accession>